<gene>
    <name evidence="4" type="ORF">IO99_18225</name>
</gene>
<comment type="caution">
    <text evidence="4">The sequence shown here is derived from an EMBL/GenBank/DDBJ whole genome shotgun (WGS) entry which is preliminary data.</text>
</comment>
<dbReference type="PROSITE" id="PS00893">
    <property type="entry name" value="NUDIX_BOX"/>
    <property type="match status" value="1"/>
</dbReference>
<dbReference type="InterPro" id="IPR000086">
    <property type="entry name" value="NUDIX_hydrolase_dom"/>
</dbReference>
<dbReference type="Pfam" id="PF00293">
    <property type="entry name" value="NUDIX"/>
    <property type="match status" value="1"/>
</dbReference>
<dbReference type="Gene3D" id="3.90.79.10">
    <property type="entry name" value="Nucleoside Triphosphate Pyrophosphohydrolase"/>
    <property type="match status" value="1"/>
</dbReference>
<evidence type="ECO:0000256" key="2">
    <source>
        <dbReference type="ARBA" id="ARBA00022801"/>
    </source>
</evidence>
<dbReference type="STRING" id="318464.IO99_18225"/>
<sequence>MIEAKFYYKNENAPKPNKPNHIGACAIIKYNNKILLEKRADSNRWALIGGGLKIDESLEEGIIREINEETGIIISEESLGFWKMFSDPSRIAAYPDGNIVRITSAAYIINLTENHKLICSDESEELKYFTYQELEKLNIAETHRHIINEYFSSMIS</sequence>
<comment type="similarity">
    <text evidence="1">Belongs to the Nudix hydrolase family.</text>
</comment>
<dbReference type="InterPro" id="IPR020084">
    <property type="entry name" value="NUDIX_hydrolase_CS"/>
</dbReference>
<dbReference type="Proteomes" id="UP000028542">
    <property type="component" value="Unassembled WGS sequence"/>
</dbReference>
<dbReference type="RefSeq" id="WP_035135722.1">
    <property type="nucleotide sequence ID" value="NZ_JPMD01000056.1"/>
</dbReference>
<keyword evidence="2" id="KW-0378">Hydrolase</keyword>
<dbReference type="AlphaFoldDB" id="A0A084J7C6"/>
<dbReference type="PANTHER" id="PTHR43736">
    <property type="entry name" value="ADP-RIBOSE PYROPHOSPHATASE"/>
    <property type="match status" value="1"/>
</dbReference>
<evidence type="ECO:0000313" key="4">
    <source>
        <dbReference type="EMBL" id="KEZ84860.1"/>
    </source>
</evidence>
<accession>A0A084J7C6</accession>
<evidence type="ECO:0000256" key="1">
    <source>
        <dbReference type="ARBA" id="ARBA00005582"/>
    </source>
</evidence>
<protein>
    <recommendedName>
        <fullName evidence="3">Nudix hydrolase domain-containing protein</fullName>
    </recommendedName>
</protein>
<proteinExistence type="inferred from homology"/>
<evidence type="ECO:0000313" key="5">
    <source>
        <dbReference type="Proteomes" id="UP000028542"/>
    </source>
</evidence>
<reference evidence="4 5" key="1">
    <citation type="submission" date="2014-07" db="EMBL/GenBank/DDBJ databases">
        <title>Draft genome of Clostridium sulfidigenes 113A isolated from sediments associated with methane hydrate from Krishna Godavari basin.</title>
        <authorList>
            <person name="Honkalas V.S."/>
            <person name="Dabir A.P."/>
            <person name="Arora P."/>
            <person name="Dhakephalkar P.K."/>
        </authorList>
    </citation>
    <scope>NUCLEOTIDE SEQUENCE [LARGE SCALE GENOMIC DNA]</scope>
    <source>
        <strain evidence="4 5">113A</strain>
    </source>
</reference>
<name>A0A084J7C6_9CLOT</name>
<dbReference type="PANTHER" id="PTHR43736:SF1">
    <property type="entry name" value="DIHYDRONEOPTERIN TRIPHOSPHATE DIPHOSPHATASE"/>
    <property type="match status" value="1"/>
</dbReference>
<keyword evidence="5" id="KW-1185">Reference proteome</keyword>
<dbReference type="PROSITE" id="PS51462">
    <property type="entry name" value="NUDIX"/>
    <property type="match status" value="1"/>
</dbReference>
<organism evidence="4 5">
    <name type="scientific">Clostridium sulfidigenes</name>
    <dbReference type="NCBI Taxonomy" id="318464"/>
    <lineage>
        <taxon>Bacteria</taxon>
        <taxon>Bacillati</taxon>
        <taxon>Bacillota</taxon>
        <taxon>Clostridia</taxon>
        <taxon>Eubacteriales</taxon>
        <taxon>Clostridiaceae</taxon>
        <taxon>Clostridium</taxon>
    </lineage>
</organism>
<dbReference type="SUPFAM" id="SSF55811">
    <property type="entry name" value="Nudix"/>
    <property type="match status" value="1"/>
</dbReference>
<dbReference type="GO" id="GO:0016787">
    <property type="term" value="F:hydrolase activity"/>
    <property type="evidence" value="ECO:0007669"/>
    <property type="project" value="UniProtKB-KW"/>
</dbReference>
<feature type="domain" description="Nudix hydrolase" evidence="3">
    <location>
        <begin position="19"/>
        <end position="155"/>
    </location>
</feature>
<dbReference type="eggNOG" id="COG1051">
    <property type="taxonomic scope" value="Bacteria"/>
</dbReference>
<dbReference type="EMBL" id="JPMD01000056">
    <property type="protein sequence ID" value="KEZ84860.1"/>
    <property type="molecule type" value="Genomic_DNA"/>
</dbReference>
<evidence type="ECO:0000259" key="3">
    <source>
        <dbReference type="PROSITE" id="PS51462"/>
    </source>
</evidence>
<dbReference type="InterPro" id="IPR015797">
    <property type="entry name" value="NUDIX_hydrolase-like_dom_sf"/>
</dbReference>